<reference evidence="1 2" key="1">
    <citation type="submission" date="2019-03" db="EMBL/GenBank/DDBJ databases">
        <authorList>
            <person name="Gonzalez-Pimentel J.L."/>
        </authorList>
    </citation>
    <scope>NUCLEOTIDE SEQUENCE [LARGE SCALE GENOMIC DNA]</scope>
    <source>
        <strain evidence="1 2">JCM 31289</strain>
    </source>
</reference>
<dbReference type="Pfam" id="PF19979">
    <property type="entry name" value="DUF6415"/>
    <property type="match status" value="1"/>
</dbReference>
<sequence length="210" mass="23023">MTTWNSARTDMPAAPPRIEDLMALHTHLLKLIVQLEPLARRRIDAMNHGTVEWYCAASRLNAVQYEVAEGLGPGLQSAADQVRNLGHTLEFLLNRSGLANVMEGPAVTRGCGWPVTLLAKHLAEVAGVLPGWAVPPALRCDLDMGHVGEHHAVVDVLSATESLWARWVRGPESPVTFVRLPDCHAGITDAEDVCWLPAHHVGGCVWERYR</sequence>
<name>A0A4Z0HCC3_9ACTN</name>
<dbReference type="EMBL" id="SRID01000018">
    <property type="protein sequence ID" value="TGB17285.1"/>
    <property type="molecule type" value="Genomic_DNA"/>
</dbReference>
<organism evidence="1 2">
    <name type="scientific">Streptomyces palmae</name>
    <dbReference type="NCBI Taxonomy" id="1701085"/>
    <lineage>
        <taxon>Bacteria</taxon>
        <taxon>Bacillati</taxon>
        <taxon>Actinomycetota</taxon>
        <taxon>Actinomycetes</taxon>
        <taxon>Kitasatosporales</taxon>
        <taxon>Streptomycetaceae</taxon>
        <taxon>Streptomyces</taxon>
    </lineage>
</organism>
<dbReference type="OrthoDB" id="4243595at2"/>
<gene>
    <name evidence="1" type="ORF">E4099_03850</name>
</gene>
<evidence type="ECO:0000313" key="1">
    <source>
        <dbReference type="EMBL" id="TGB17285.1"/>
    </source>
</evidence>
<dbReference type="InterPro" id="IPR046300">
    <property type="entry name" value="DUF6415"/>
</dbReference>
<keyword evidence="2" id="KW-1185">Reference proteome</keyword>
<dbReference type="AlphaFoldDB" id="A0A4Z0HCC3"/>
<comment type="caution">
    <text evidence="1">The sequence shown here is derived from an EMBL/GenBank/DDBJ whole genome shotgun (WGS) entry which is preliminary data.</text>
</comment>
<proteinExistence type="predicted"/>
<accession>A0A4Z0HCC3</accession>
<dbReference type="RefSeq" id="WP_135337479.1">
    <property type="nucleotide sequence ID" value="NZ_JBHLTX010000022.1"/>
</dbReference>
<protein>
    <submittedName>
        <fullName evidence="1">Uncharacterized protein</fullName>
    </submittedName>
</protein>
<evidence type="ECO:0000313" key="2">
    <source>
        <dbReference type="Proteomes" id="UP000297948"/>
    </source>
</evidence>
<dbReference type="Proteomes" id="UP000297948">
    <property type="component" value="Unassembled WGS sequence"/>
</dbReference>